<protein>
    <submittedName>
        <fullName evidence="2">GNAT family N-acetyltransferase</fullName>
    </submittedName>
</protein>
<dbReference type="EMBL" id="JADCLJ010000020">
    <property type="protein sequence ID" value="MBE4909027.1"/>
    <property type="molecule type" value="Genomic_DNA"/>
</dbReference>
<evidence type="ECO:0000313" key="3">
    <source>
        <dbReference type="Proteomes" id="UP001516662"/>
    </source>
</evidence>
<dbReference type="CDD" id="cd04301">
    <property type="entry name" value="NAT_SF"/>
    <property type="match status" value="1"/>
</dbReference>
<dbReference type="Proteomes" id="UP001516662">
    <property type="component" value="Unassembled WGS sequence"/>
</dbReference>
<name>A0ABR9QKK4_9BACI</name>
<keyword evidence="3" id="KW-1185">Reference proteome</keyword>
<feature type="domain" description="N-acetyltransferase" evidence="1">
    <location>
        <begin position="3"/>
        <end position="146"/>
    </location>
</feature>
<dbReference type="PANTHER" id="PTHR43617">
    <property type="entry name" value="L-AMINO ACID N-ACETYLTRANSFERASE"/>
    <property type="match status" value="1"/>
</dbReference>
<accession>A0ABR9QKK4</accession>
<dbReference type="Pfam" id="PF00583">
    <property type="entry name" value="Acetyltransf_1"/>
    <property type="match status" value="1"/>
</dbReference>
<reference evidence="2 3" key="1">
    <citation type="submission" date="2020-10" db="EMBL/GenBank/DDBJ databases">
        <title>Bacillus sp. HD4P25, an endophyte from a halophyte.</title>
        <authorList>
            <person name="Sun J.-Q."/>
        </authorList>
    </citation>
    <scope>NUCLEOTIDE SEQUENCE [LARGE SCALE GENOMIC DNA]</scope>
    <source>
        <strain evidence="2 3">YIM 93174</strain>
    </source>
</reference>
<gene>
    <name evidence="2" type="ORF">IMZ08_13240</name>
</gene>
<evidence type="ECO:0000313" key="2">
    <source>
        <dbReference type="EMBL" id="MBE4909027.1"/>
    </source>
</evidence>
<dbReference type="SUPFAM" id="SSF55729">
    <property type="entry name" value="Acyl-CoA N-acyltransferases (Nat)"/>
    <property type="match status" value="1"/>
</dbReference>
<comment type="caution">
    <text evidence="2">The sequence shown here is derived from an EMBL/GenBank/DDBJ whole genome shotgun (WGS) entry which is preliminary data.</text>
</comment>
<sequence length="146" mass="16957">MSITLQKITRENWEDCIDLKVSLEQQKFVSSNLYSIAEVQFLNNFEALAIYHDNQMVGFTMYGLDPDDNNYWIYRLMIDEKQQGKGYGKHAIKEVLNNLMKKPNCQLIMVGYHQQNTAVHNLYKSIGFVDRGIAPWGEQLAGYEVK</sequence>
<dbReference type="Gene3D" id="1.10.287.900">
    <property type="entry name" value="The crystal structure of the spermine/spermidine acetyltransferase from enterococcus faecali"/>
    <property type="match status" value="1"/>
</dbReference>
<dbReference type="InterPro" id="IPR016181">
    <property type="entry name" value="Acyl_CoA_acyltransferase"/>
</dbReference>
<dbReference type="RefSeq" id="WP_193537205.1">
    <property type="nucleotide sequence ID" value="NZ_JADCLJ010000020.1"/>
</dbReference>
<proteinExistence type="predicted"/>
<organism evidence="2 3">
    <name type="scientific">Litchfieldia luteola</name>
    <dbReference type="NCBI Taxonomy" id="682179"/>
    <lineage>
        <taxon>Bacteria</taxon>
        <taxon>Bacillati</taxon>
        <taxon>Bacillota</taxon>
        <taxon>Bacilli</taxon>
        <taxon>Bacillales</taxon>
        <taxon>Bacillaceae</taxon>
        <taxon>Litchfieldia</taxon>
    </lineage>
</organism>
<dbReference type="Gene3D" id="3.40.630.30">
    <property type="match status" value="1"/>
</dbReference>
<dbReference type="PANTHER" id="PTHR43617:SF2">
    <property type="entry name" value="UPF0039 PROTEIN SLL0451"/>
    <property type="match status" value="1"/>
</dbReference>
<dbReference type="InterPro" id="IPR027455">
    <property type="entry name" value="Sper_AcTfrase_N"/>
</dbReference>
<dbReference type="InterPro" id="IPR000182">
    <property type="entry name" value="GNAT_dom"/>
</dbReference>
<dbReference type="InterPro" id="IPR050276">
    <property type="entry name" value="MshD_Acetyltransferase"/>
</dbReference>
<evidence type="ECO:0000259" key="1">
    <source>
        <dbReference type="PROSITE" id="PS51186"/>
    </source>
</evidence>
<dbReference type="PROSITE" id="PS51186">
    <property type="entry name" value="GNAT"/>
    <property type="match status" value="1"/>
</dbReference>